<dbReference type="EMBL" id="JAAWVQ010088166">
    <property type="protein sequence ID" value="MBN3279315.1"/>
    <property type="molecule type" value="Genomic_DNA"/>
</dbReference>
<dbReference type="SMART" id="SM00952">
    <property type="entry name" value="RAP"/>
    <property type="match status" value="1"/>
</dbReference>
<dbReference type="Proteomes" id="UP001166093">
    <property type="component" value="Unassembled WGS sequence"/>
</dbReference>
<feature type="non-terminal residue" evidence="4">
    <location>
        <position position="519"/>
    </location>
</feature>
<name>A0ABS2XZG1_POLSP</name>
<sequence length="519" mass="58500">MSDDQKHYERKLMFEHPVFEQLCQQAMKDAQKMRNDDLAYSLMALVKLGVSQRSRVVQTLMRVIQEHLNDFDEKSLSVLANCLNDMDSDKNADALKAGLRLLVETQIPKIKNVVALQTMMRCIGKDAPVSLKRKLEHKALSMLSQFSLPNSQYMFTTLAAMDFNSSTLLDACSSKIIGNNCNIYYWRQAHRVCHLPQSFYSRQEKIILESGIHAPLITSLRLRWGARPTIVLFLGLFGDLGLRHAGLMDAFAEKVTETSESLTLRDVINILKSYSLLNHLPKDQKQQFLESLSSVFETYLPKILPTELLRGVYSFCVLGCFPQASLDKLLQEEILNELLLPDQKTHGANERILHYINLCLELDHSASTTAATVTSAKPSFSPSMTVNPIVLSALKRSLGDEVCQQGVLLQSDYFIDFQITLDKDRKIVLQSQSEENIQTEDFQRVAVLCAPVSAFCLGTTHPKGKLAMKIRHLTAIGYSVVLVPAQEFEKLQDDEQVQFLKNRIFAEPEPAMAAINQGI</sequence>
<comment type="subcellular location">
    <subcellularLocation>
        <location evidence="1">Mitochondrion</location>
    </subcellularLocation>
</comment>
<reference evidence="4" key="1">
    <citation type="journal article" date="2021" name="Cell">
        <title>Tracing the genetic footprints of vertebrate landing in non-teleost ray-finned fishes.</title>
        <authorList>
            <person name="Bi X."/>
            <person name="Wang K."/>
            <person name="Yang L."/>
            <person name="Pan H."/>
            <person name="Jiang H."/>
            <person name="Wei Q."/>
            <person name="Fang M."/>
            <person name="Yu H."/>
            <person name="Zhu C."/>
            <person name="Cai Y."/>
            <person name="He Y."/>
            <person name="Gan X."/>
            <person name="Zeng H."/>
            <person name="Yu D."/>
            <person name="Zhu Y."/>
            <person name="Jiang H."/>
            <person name="Qiu Q."/>
            <person name="Yang H."/>
            <person name="Zhang Y.E."/>
            <person name="Wang W."/>
            <person name="Zhu M."/>
            <person name="He S."/>
            <person name="Zhang G."/>
        </authorList>
    </citation>
    <scope>NUCLEOTIDE SEQUENCE</scope>
    <source>
        <strain evidence="4">Pddl_001</strain>
    </source>
</reference>
<dbReference type="PANTHER" id="PTHR21228">
    <property type="entry name" value="FAST LEU-RICH DOMAIN-CONTAINING"/>
    <property type="match status" value="1"/>
</dbReference>
<evidence type="ECO:0000313" key="4">
    <source>
        <dbReference type="EMBL" id="MBN3279315.1"/>
    </source>
</evidence>
<evidence type="ECO:0000256" key="1">
    <source>
        <dbReference type="ARBA" id="ARBA00004173"/>
    </source>
</evidence>
<comment type="caution">
    <text evidence="4">The sequence shown here is derived from an EMBL/GenBank/DDBJ whole genome shotgun (WGS) entry which is preliminary data.</text>
</comment>
<proteinExistence type="predicted"/>
<evidence type="ECO:0000256" key="2">
    <source>
        <dbReference type="ARBA" id="ARBA00023128"/>
    </source>
</evidence>
<evidence type="ECO:0000259" key="3">
    <source>
        <dbReference type="PROSITE" id="PS51286"/>
    </source>
</evidence>
<dbReference type="InterPro" id="IPR013584">
    <property type="entry name" value="RAP"/>
</dbReference>
<accession>A0ABS2XZG1</accession>
<gene>
    <name evidence="4" type="primary">Fastkd2</name>
    <name evidence="4" type="ORF">GTO93_0011631</name>
</gene>
<keyword evidence="5" id="KW-1185">Reference proteome</keyword>
<dbReference type="InterPro" id="IPR010622">
    <property type="entry name" value="FAST_Leu-rich"/>
</dbReference>
<feature type="non-terminal residue" evidence="4">
    <location>
        <position position="1"/>
    </location>
</feature>
<dbReference type="Pfam" id="PF06743">
    <property type="entry name" value="FAST_1"/>
    <property type="match status" value="1"/>
</dbReference>
<dbReference type="Pfam" id="PF08373">
    <property type="entry name" value="RAP"/>
    <property type="match status" value="1"/>
</dbReference>
<keyword evidence="2" id="KW-0496">Mitochondrion</keyword>
<organism evidence="4 5">
    <name type="scientific">Polyodon spathula</name>
    <name type="common">North American paddlefish</name>
    <name type="synonym">Squalus spathula</name>
    <dbReference type="NCBI Taxonomy" id="7913"/>
    <lineage>
        <taxon>Eukaryota</taxon>
        <taxon>Metazoa</taxon>
        <taxon>Chordata</taxon>
        <taxon>Craniata</taxon>
        <taxon>Vertebrata</taxon>
        <taxon>Euteleostomi</taxon>
        <taxon>Actinopterygii</taxon>
        <taxon>Chondrostei</taxon>
        <taxon>Acipenseriformes</taxon>
        <taxon>Polyodontidae</taxon>
        <taxon>Polyodon</taxon>
    </lineage>
</organism>
<dbReference type="InterPro" id="IPR050870">
    <property type="entry name" value="FAST_kinase"/>
</dbReference>
<dbReference type="PANTHER" id="PTHR21228:SF1">
    <property type="entry name" value="FAST KINASE DOMAIN-CONTAINING PROTEIN 2, MITOCHONDRIAL"/>
    <property type="match status" value="1"/>
</dbReference>
<protein>
    <submittedName>
        <fullName evidence="4">FAKD2 protein</fullName>
    </submittedName>
</protein>
<dbReference type="PROSITE" id="PS51286">
    <property type="entry name" value="RAP"/>
    <property type="match status" value="1"/>
</dbReference>
<evidence type="ECO:0000313" key="5">
    <source>
        <dbReference type="Proteomes" id="UP001166093"/>
    </source>
</evidence>
<feature type="domain" description="RAP" evidence="3">
    <location>
        <begin position="445"/>
        <end position="502"/>
    </location>
</feature>